<reference evidence="1" key="1">
    <citation type="journal article" date="2015" name="Nature">
        <title>Complex archaea that bridge the gap between prokaryotes and eukaryotes.</title>
        <authorList>
            <person name="Spang A."/>
            <person name="Saw J.H."/>
            <person name="Jorgensen S.L."/>
            <person name="Zaremba-Niedzwiedzka K."/>
            <person name="Martijn J."/>
            <person name="Lind A.E."/>
            <person name="van Eijk R."/>
            <person name="Schleper C."/>
            <person name="Guy L."/>
            <person name="Ettema T.J."/>
        </authorList>
    </citation>
    <scope>NUCLEOTIDE SEQUENCE</scope>
</reference>
<name>A0A0F9HZ40_9ZZZZ</name>
<feature type="non-terminal residue" evidence="1">
    <location>
        <position position="1"/>
    </location>
</feature>
<comment type="caution">
    <text evidence="1">The sequence shown here is derived from an EMBL/GenBank/DDBJ whole genome shotgun (WGS) entry which is preliminary data.</text>
</comment>
<dbReference type="AlphaFoldDB" id="A0A0F9HZ40"/>
<accession>A0A0F9HZ40</accession>
<protein>
    <submittedName>
        <fullName evidence="1">Uncharacterized protein</fullName>
    </submittedName>
</protein>
<gene>
    <name evidence="1" type="ORF">LCGC14_1645370</name>
</gene>
<evidence type="ECO:0000313" key="1">
    <source>
        <dbReference type="EMBL" id="KKM20437.1"/>
    </source>
</evidence>
<dbReference type="EMBL" id="LAZR01013765">
    <property type="protein sequence ID" value="KKM20437.1"/>
    <property type="molecule type" value="Genomic_DNA"/>
</dbReference>
<proteinExistence type="predicted"/>
<sequence>TLMTDAMTPPPDGDGCRDSGVGFLGSGRLRMITTKVQKRVLAKAKRIYGLASWTPYQVGATMSTITALLNCKAIAVVKLPHGTIGTVFSPTTTLRYRLVE</sequence>
<organism evidence="1">
    <name type="scientific">marine sediment metagenome</name>
    <dbReference type="NCBI Taxonomy" id="412755"/>
    <lineage>
        <taxon>unclassified sequences</taxon>
        <taxon>metagenomes</taxon>
        <taxon>ecological metagenomes</taxon>
    </lineage>
</organism>